<evidence type="ECO:0000313" key="9">
    <source>
        <dbReference type="Proteomes" id="UP000058012"/>
    </source>
</evidence>
<dbReference type="GO" id="GO:0006310">
    <property type="term" value="P:DNA recombination"/>
    <property type="evidence" value="ECO:0007669"/>
    <property type="project" value="UniProtKB-KW"/>
</dbReference>
<dbReference type="InterPro" id="IPR002104">
    <property type="entry name" value="Integrase_catalytic"/>
</dbReference>
<organism evidence="8 9">
    <name type="scientific">Novosphingobium fuchskuhlense</name>
    <dbReference type="NCBI Taxonomy" id="1117702"/>
    <lineage>
        <taxon>Bacteria</taxon>
        <taxon>Pseudomonadati</taxon>
        <taxon>Pseudomonadota</taxon>
        <taxon>Alphaproteobacteria</taxon>
        <taxon>Sphingomonadales</taxon>
        <taxon>Sphingomonadaceae</taxon>
        <taxon>Novosphingobium</taxon>
    </lineage>
</organism>
<dbReference type="GO" id="GO:0015074">
    <property type="term" value="P:DNA integration"/>
    <property type="evidence" value="ECO:0007669"/>
    <property type="project" value="UniProtKB-KW"/>
</dbReference>
<comment type="similarity">
    <text evidence="1">Belongs to the 'phage' integrase family.</text>
</comment>
<name>A0A124JTU9_9SPHN</name>
<dbReference type="PANTHER" id="PTHR30629:SF2">
    <property type="entry name" value="PROPHAGE INTEGRASE INTS-RELATED"/>
    <property type="match status" value="1"/>
</dbReference>
<proteinExistence type="inferred from homology"/>
<dbReference type="CDD" id="cd00801">
    <property type="entry name" value="INT_P4_C"/>
    <property type="match status" value="1"/>
</dbReference>
<dbReference type="PROSITE" id="PS51898">
    <property type="entry name" value="TYR_RECOMBINASE"/>
    <property type="match status" value="1"/>
</dbReference>
<dbReference type="Proteomes" id="UP000058012">
    <property type="component" value="Unassembled WGS sequence"/>
</dbReference>
<evidence type="ECO:0000256" key="4">
    <source>
        <dbReference type="ARBA" id="ARBA00023172"/>
    </source>
</evidence>
<dbReference type="SUPFAM" id="SSF56349">
    <property type="entry name" value="DNA breaking-rejoining enzymes"/>
    <property type="match status" value="1"/>
</dbReference>
<dbReference type="Pfam" id="PF13356">
    <property type="entry name" value="Arm-DNA-bind_3"/>
    <property type="match status" value="1"/>
</dbReference>
<dbReference type="InterPro" id="IPR050808">
    <property type="entry name" value="Phage_Integrase"/>
</dbReference>
<feature type="domain" description="Tyr recombinase" evidence="6">
    <location>
        <begin position="209"/>
        <end position="403"/>
    </location>
</feature>
<dbReference type="PANTHER" id="PTHR30629">
    <property type="entry name" value="PROPHAGE INTEGRASE"/>
    <property type="match status" value="1"/>
</dbReference>
<accession>A0A124JTU9</accession>
<protein>
    <submittedName>
        <fullName evidence="8">Integrase</fullName>
    </submittedName>
</protein>
<comment type="caution">
    <text evidence="8">The sequence shown here is derived from an EMBL/GenBank/DDBJ whole genome shotgun (WGS) entry which is preliminary data.</text>
</comment>
<evidence type="ECO:0000256" key="1">
    <source>
        <dbReference type="ARBA" id="ARBA00008857"/>
    </source>
</evidence>
<dbReference type="InterPro" id="IPR025166">
    <property type="entry name" value="Integrase_DNA_bind_dom"/>
</dbReference>
<keyword evidence="9" id="KW-1185">Reference proteome</keyword>
<dbReference type="InterPro" id="IPR013762">
    <property type="entry name" value="Integrase-like_cat_sf"/>
</dbReference>
<feature type="domain" description="Core-binding (CB)" evidence="7">
    <location>
        <begin position="104"/>
        <end position="187"/>
    </location>
</feature>
<dbReference type="InterPro" id="IPR044068">
    <property type="entry name" value="CB"/>
</dbReference>
<dbReference type="OrthoDB" id="7615137at2"/>
<evidence type="ECO:0000259" key="7">
    <source>
        <dbReference type="PROSITE" id="PS51900"/>
    </source>
</evidence>
<dbReference type="InterPro" id="IPR010998">
    <property type="entry name" value="Integrase_recombinase_N"/>
</dbReference>
<dbReference type="InterPro" id="IPR011010">
    <property type="entry name" value="DNA_brk_join_enz"/>
</dbReference>
<dbReference type="EMBL" id="LLZS01000009">
    <property type="protein sequence ID" value="KUR70564.1"/>
    <property type="molecule type" value="Genomic_DNA"/>
</dbReference>
<dbReference type="Gene3D" id="1.10.443.10">
    <property type="entry name" value="Intergrase catalytic core"/>
    <property type="match status" value="1"/>
</dbReference>
<evidence type="ECO:0000256" key="2">
    <source>
        <dbReference type="ARBA" id="ARBA00022908"/>
    </source>
</evidence>
<dbReference type="Gene3D" id="1.10.150.130">
    <property type="match status" value="1"/>
</dbReference>
<keyword evidence="3 5" id="KW-0238">DNA-binding</keyword>
<dbReference type="InterPro" id="IPR038488">
    <property type="entry name" value="Integrase_DNA-bd_sf"/>
</dbReference>
<evidence type="ECO:0000259" key="6">
    <source>
        <dbReference type="PROSITE" id="PS51898"/>
    </source>
</evidence>
<evidence type="ECO:0000256" key="5">
    <source>
        <dbReference type="PROSITE-ProRule" id="PRU01248"/>
    </source>
</evidence>
<dbReference type="RefSeq" id="WP_067913887.1">
    <property type="nucleotide sequence ID" value="NZ_KQ954246.1"/>
</dbReference>
<sequence>MANKVGLTDARIAGLKAPATGQIELVDGIVNGLRLRIGASGIKTYILRKRVQGKWLNITIGRHGPSFTLANARRKARDLLVDVEQGKNIARKEGAKRKGTKGVGTVAELYEIYLVQQIEGKKRSAREFDRVFRKYIEPELGDRLADAITRSDVSRFVEKVAFEGGKETLTMARIVFRHLSTFYTWALTRLEHLPANPCRDAWRPKRSEPRDRVISDRELAALWQAAAEDGFPFGHLVQMLVLTAQRRGEVLDATCDEFDFKAKVWTVPGDRAKNGKANVVPLSAQTLAVVTEIFAASGIAPDDAHKQSQILLASKVTNTNSVSGLSKAWKRIRASVDEKLGYEAGHFTMHDIRRTVATGLQRLGIPLVVSEAVLNHQSGSAMAGVAGVYHRHQYTNEKREALALWGREVLHLVARYPPQKNQEE</sequence>
<evidence type="ECO:0000313" key="8">
    <source>
        <dbReference type="EMBL" id="KUR70564.1"/>
    </source>
</evidence>
<gene>
    <name evidence="8" type="ORF">AQZ52_17350</name>
</gene>
<dbReference type="STRING" id="1117702.AQZ52_17350"/>
<dbReference type="Pfam" id="PF00589">
    <property type="entry name" value="Phage_integrase"/>
    <property type="match status" value="1"/>
</dbReference>
<dbReference type="PROSITE" id="PS51900">
    <property type="entry name" value="CB"/>
    <property type="match status" value="1"/>
</dbReference>
<dbReference type="AlphaFoldDB" id="A0A124JTU9"/>
<keyword evidence="4" id="KW-0233">DNA recombination</keyword>
<dbReference type="Gene3D" id="3.30.160.390">
    <property type="entry name" value="Integrase, DNA-binding domain"/>
    <property type="match status" value="1"/>
</dbReference>
<dbReference type="GO" id="GO:0003677">
    <property type="term" value="F:DNA binding"/>
    <property type="evidence" value="ECO:0007669"/>
    <property type="project" value="UniProtKB-UniRule"/>
</dbReference>
<keyword evidence="2" id="KW-0229">DNA integration</keyword>
<evidence type="ECO:0000256" key="3">
    <source>
        <dbReference type="ARBA" id="ARBA00023125"/>
    </source>
</evidence>
<reference evidence="8 9" key="1">
    <citation type="submission" date="2015-10" db="EMBL/GenBank/DDBJ databases">
        <title>Draft genome sequence of Novosphingobium fuchskuhlense DSM 25065 isolated from a surface water sample of the southwest basin of Lake Grosse Fuchskuhle.</title>
        <authorList>
            <person name="Ruckert C."/>
            <person name="Winkler A."/>
            <person name="Glaeser J."/>
            <person name="Grossart H.-P."/>
            <person name="Kalinowski J."/>
            <person name="Glaeser S."/>
        </authorList>
    </citation>
    <scope>NUCLEOTIDE SEQUENCE [LARGE SCALE GENOMIC DNA]</scope>
    <source>
        <strain evidence="8 9">FNE08-7</strain>
    </source>
</reference>